<evidence type="ECO:0000256" key="12">
    <source>
        <dbReference type="HAMAP-Rule" id="MF_00107"/>
    </source>
</evidence>
<feature type="binding site" evidence="12">
    <location>
        <position position="236"/>
    </location>
    <ligand>
        <name>a divalent metal cation</name>
        <dbReference type="ChEBI" id="CHEBI:60240"/>
    </ligand>
</feature>
<feature type="site" description="Transition state stabilizer" evidence="12">
    <location>
        <position position="260"/>
    </location>
</feature>
<dbReference type="EC" id="4.6.1.12" evidence="5 12"/>
<evidence type="ECO:0000256" key="6">
    <source>
        <dbReference type="ARBA" id="ARBA00022679"/>
    </source>
</evidence>
<keyword evidence="6" id="KW-0808">Transferase</keyword>
<feature type="binding site" evidence="12">
    <location>
        <begin position="234"/>
        <end position="236"/>
    </location>
    <ligand>
        <name>4-CDP-2-C-methyl-D-erythritol 2-phosphate</name>
        <dbReference type="ChEBI" id="CHEBI:57919"/>
    </ligand>
</feature>
<dbReference type="UniPathway" id="UPA00056">
    <property type="reaction ID" value="UER00095"/>
</dbReference>
<evidence type="ECO:0000256" key="7">
    <source>
        <dbReference type="ARBA" id="ARBA00022695"/>
    </source>
</evidence>
<keyword evidence="10 12" id="KW-0456">Lyase</keyword>
<dbReference type="GO" id="GO:0008685">
    <property type="term" value="F:2-C-methyl-D-erythritol 2,4-cyclodiphosphate synthase activity"/>
    <property type="evidence" value="ECO:0007669"/>
    <property type="project" value="UniProtKB-UniRule"/>
</dbReference>
<evidence type="ECO:0000313" key="15">
    <source>
        <dbReference type="EMBL" id="MBA4692543.1"/>
    </source>
</evidence>
<evidence type="ECO:0000256" key="10">
    <source>
        <dbReference type="ARBA" id="ARBA00023239"/>
    </source>
</evidence>
<dbReference type="AlphaFoldDB" id="A0A838Y5H2"/>
<dbReference type="HAMAP" id="MF_00107">
    <property type="entry name" value="IspF"/>
    <property type="match status" value="1"/>
</dbReference>
<dbReference type="SUPFAM" id="SSF53448">
    <property type="entry name" value="Nucleotide-diphospho-sugar transferases"/>
    <property type="match status" value="1"/>
</dbReference>
<comment type="pathway">
    <text evidence="2 12">Isoprenoid biosynthesis; isopentenyl diphosphate biosynthesis via DXP pathway; isopentenyl diphosphate from 1-deoxy-D-xylulose 5-phosphate: step 4/6.</text>
</comment>
<proteinExistence type="inferred from homology"/>
<dbReference type="PANTHER" id="PTHR43181">
    <property type="entry name" value="2-C-METHYL-D-ERYTHRITOL 2,4-CYCLODIPHOSPHATE SYNTHASE, CHLOROPLASTIC"/>
    <property type="match status" value="1"/>
</dbReference>
<dbReference type="Gene3D" id="3.30.1330.50">
    <property type="entry name" value="2-C-methyl-D-erythritol 2,4-cyclodiphosphate synthase"/>
    <property type="match status" value="1"/>
</dbReference>
<dbReference type="PROSITE" id="PS01350">
    <property type="entry name" value="ISPF"/>
    <property type="match status" value="1"/>
</dbReference>
<dbReference type="PANTHER" id="PTHR43181:SF1">
    <property type="entry name" value="2-C-METHYL-D-ERYTHRITOL 2,4-CYCLODIPHOSPHATE SYNTHASE, CHLOROPLASTIC"/>
    <property type="match status" value="1"/>
</dbReference>
<dbReference type="Pfam" id="PF01128">
    <property type="entry name" value="IspD"/>
    <property type="match status" value="1"/>
</dbReference>
<dbReference type="InterPro" id="IPR020555">
    <property type="entry name" value="MECDP_synthase_CS"/>
</dbReference>
<reference evidence="15 16" key="1">
    <citation type="submission" date="2020-06" db="EMBL/GenBank/DDBJ databases">
        <title>Dysbiosis in marine aquaculture revealed through microbiome analysis: reverse ecology for environmental sustainability.</title>
        <authorList>
            <person name="Haro-Moreno J.M."/>
            <person name="Coutinho F.H."/>
            <person name="Zaragoza-Solas A."/>
            <person name="Picazo A."/>
            <person name="Almagro-Moreno S."/>
            <person name="Lopez-Perez M."/>
        </authorList>
    </citation>
    <scope>NUCLEOTIDE SEQUENCE [LARGE SCALE GENOMIC DNA]</scope>
    <source>
        <strain evidence="15">MCMED-G41</strain>
    </source>
</reference>
<feature type="binding site" evidence="12">
    <location>
        <begin position="358"/>
        <end position="361"/>
    </location>
    <ligand>
        <name>4-CDP-2-C-methyl-D-erythritol 2-phosphate</name>
        <dbReference type="ChEBI" id="CHEBI:57919"/>
    </ligand>
</feature>
<comment type="similarity">
    <text evidence="3 12 13">Belongs to the IspF family.</text>
</comment>
<evidence type="ECO:0000256" key="3">
    <source>
        <dbReference type="ARBA" id="ARBA00008480"/>
    </source>
</evidence>
<comment type="catalytic activity">
    <reaction evidence="1 12 13">
        <text>4-CDP-2-C-methyl-D-erythritol 2-phosphate = 2-C-methyl-D-erythritol 2,4-cyclic diphosphate + CMP</text>
        <dbReference type="Rhea" id="RHEA:23864"/>
        <dbReference type="ChEBI" id="CHEBI:57919"/>
        <dbReference type="ChEBI" id="CHEBI:58483"/>
        <dbReference type="ChEBI" id="CHEBI:60377"/>
        <dbReference type="EC" id="4.6.1.12"/>
    </reaction>
</comment>
<feature type="binding site" evidence="12">
    <location>
        <position position="234"/>
    </location>
    <ligand>
        <name>a divalent metal cation</name>
        <dbReference type="ChEBI" id="CHEBI:60240"/>
    </ligand>
</feature>
<keyword evidence="11" id="KW-0511">Multifunctional enzyme</keyword>
<evidence type="ECO:0000256" key="13">
    <source>
        <dbReference type="RuleBase" id="RU004395"/>
    </source>
</evidence>
<feature type="binding site" evidence="12">
    <location>
        <begin position="260"/>
        <end position="261"/>
    </location>
    <ligand>
        <name>4-CDP-2-C-methyl-D-erythritol 2-phosphate</name>
        <dbReference type="ChEBI" id="CHEBI:57919"/>
    </ligand>
</feature>
<evidence type="ECO:0000313" key="16">
    <source>
        <dbReference type="Proteomes" id="UP000551848"/>
    </source>
</evidence>
<name>A0A838Y5H2_9GAMM</name>
<keyword evidence="8 12" id="KW-0479">Metal-binding</keyword>
<dbReference type="Pfam" id="PF02542">
    <property type="entry name" value="YgbB"/>
    <property type="match status" value="1"/>
</dbReference>
<evidence type="ECO:0000256" key="2">
    <source>
        <dbReference type="ARBA" id="ARBA00004709"/>
    </source>
</evidence>
<comment type="function">
    <text evidence="12">Involved in the biosynthesis of isopentenyl diphosphate (IPP) and dimethylallyl diphosphate (DMAPP), two major building blocks of isoprenoid compounds. Catalyzes the conversion of 4-diphosphocytidyl-2-C-methyl-D-erythritol 2-phosphate (CDP-ME2P) to 2-C-methyl-D-erythritol 2,4-cyclodiphosphate (ME-CPP) with a corresponding release of cytidine 5-monophosphate (CMP).</text>
</comment>
<dbReference type="GO" id="GO:0046872">
    <property type="term" value="F:metal ion binding"/>
    <property type="evidence" value="ECO:0007669"/>
    <property type="project" value="UniProtKB-KW"/>
</dbReference>
<dbReference type="PROSITE" id="PS01295">
    <property type="entry name" value="ISPD"/>
    <property type="match status" value="1"/>
</dbReference>
<comment type="cofactor">
    <cofactor evidence="12">
        <name>a divalent metal cation</name>
        <dbReference type="ChEBI" id="CHEBI:60240"/>
    </cofactor>
    <text evidence="12">Binds 1 divalent metal cation per subunit.</text>
</comment>
<gene>
    <name evidence="12 15" type="primary">ispF</name>
    <name evidence="15" type="ORF">H2072_02210</name>
</gene>
<dbReference type="CDD" id="cd02516">
    <property type="entry name" value="CDP-ME_synthetase"/>
    <property type="match status" value="1"/>
</dbReference>
<evidence type="ECO:0000256" key="5">
    <source>
        <dbReference type="ARBA" id="ARBA00012579"/>
    </source>
</evidence>
<dbReference type="NCBIfam" id="TIGR00151">
    <property type="entry name" value="ispF"/>
    <property type="match status" value="1"/>
</dbReference>
<feature type="binding site" evidence="12">
    <location>
        <position position="268"/>
    </location>
    <ligand>
        <name>a divalent metal cation</name>
        <dbReference type="ChEBI" id="CHEBI:60240"/>
    </ligand>
</feature>
<feature type="site" description="Transition state stabilizer" evidence="12">
    <location>
        <position position="359"/>
    </location>
</feature>
<comment type="caution">
    <text evidence="15">The sequence shown here is derived from an EMBL/GenBank/DDBJ whole genome shotgun (WGS) entry which is preliminary data.</text>
</comment>
<dbReference type="GO" id="GO:0016114">
    <property type="term" value="P:terpenoid biosynthetic process"/>
    <property type="evidence" value="ECO:0007669"/>
    <property type="project" value="InterPro"/>
</dbReference>
<comment type="subunit">
    <text evidence="4 12">Homotrimer.</text>
</comment>
<dbReference type="Proteomes" id="UP000551848">
    <property type="component" value="Unassembled WGS sequence"/>
</dbReference>
<evidence type="ECO:0000256" key="9">
    <source>
        <dbReference type="ARBA" id="ARBA00023229"/>
    </source>
</evidence>
<feature type="binding site" evidence="12">
    <location>
        <begin position="287"/>
        <end position="291"/>
    </location>
    <ligand>
        <name>4-CDP-2-C-methyl-D-erythritol 2-phosphate</name>
        <dbReference type="ChEBI" id="CHEBI:57919"/>
    </ligand>
</feature>
<keyword evidence="9 12" id="KW-0414">Isoprene biosynthesis</keyword>
<feature type="binding site" evidence="12">
    <location>
        <begin position="282"/>
        <end position="284"/>
    </location>
    <ligand>
        <name>4-CDP-2-C-methyl-D-erythritol 2-phosphate</name>
        <dbReference type="ChEBI" id="CHEBI:57919"/>
    </ligand>
</feature>
<organism evidence="15 16">
    <name type="scientific">SAR86 cluster bacterium</name>
    <dbReference type="NCBI Taxonomy" id="2030880"/>
    <lineage>
        <taxon>Bacteria</taxon>
        <taxon>Pseudomonadati</taxon>
        <taxon>Pseudomonadota</taxon>
        <taxon>Gammaproteobacteria</taxon>
        <taxon>SAR86 cluster</taxon>
    </lineage>
</organism>
<evidence type="ECO:0000256" key="1">
    <source>
        <dbReference type="ARBA" id="ARBA00000200"/>
    </source>
</evidence>
<dbReference type="InterPro" id="IPR034683">
    <property type="entry name" value="IspD/TarI"/>
</dbReference>
<evidence type="ECO:0000256" key="11">
    <source>
        <dbReference type="ARBA" id="ARBA00023268"/>
    </source>
</evidence>
<dbReference type="EMBL" id="JACETL010000018">
    <property type="protein sequence ID" value="MBA4692543.1"/>
    <property type="molecule type" value="Genomic_DNA"/>
</dbReference>
<dbReference type="InterPro" id="IPR029044">
    <property type="entry name" value="Nucleotide-diphossugar_trans"/>
</dbReference>
<evidence type="ECO:0000256" key="8">
    <source>
        <dbReference type="ARBA" id="ARBA00022723"/>
    </source>
</evidence>
<dbReference type="Gene3D" id="3.90.550.10">
    <property type="entry name" value="Spore Coat Polysaccharide Biosynthesis Protein SpsA, Chain A"/>
    <property type="match status" value="1"/>
</dbReference>
<dbReference type="SUPFAM" id="SSF69765">
    <property type="entry name" value="IpsF-like"/>
    <property type="match status" value="1"/>
</dbReference>
<dbReference type="InterPro" id="IPR036571">
    <property type="entry name" value="MECDP_synthase_sf"/>
</dbReference>
<evidence type="ECO:0000259" key="14">
    <source>
        <dbReference type="Pfam" id="PF02542"/>
    </source>
</evidence>
<dbReference type="InterPro" id="IPR018294">
    <property type="entry name" value="ISPD_synthase_CS"/>
</dbReference>
<dbReference type="GO" id="GO:0070567">
    <property type="term" value="F:cytidylyltransferase activity"/>
    <property type="evidence" value="ECO:0007669"/>
    <property type="project" value="InterPro"/>
</dbReference>
<protein>
    <recommendedName>
        <fullName evidence="5 12">2-C-methyl-D-erythritol 2,4-cyclodiphosphate synthase</fullName>
        <shortName evidence="12">MECDP-synthase</shortName>
        <shortName evidence="12">MECPP-synthase</shortName>
        <shortName evidence="12">MECPS</shortName>
        <ecNumber evidence="5 12">4.6.1.12</ecNumber>
    </recommendedName>
</protein>
<evidence type="ECO:0000256" key="4">
    <source>
        <dbReference type="ARBA" id="ARBA00011233"/>
    </source>
</evidence>
<dbReference type="CDD" id="cd00554">
    <property type="entry name" value="MECDP_synthase"/>
    <property type="match status" value="1"/>
</dbReference>
<accession>A0A838Y5H2</accession>
<comment type="caution">
    <text evidence="12">Lacks conserved residue(s) required for the propagation of feature annotation.</text>
</comment>
<dbReference type="GO" id="GO:0019288">
    <property type="term" value="P:isopentenyl diphosphate biosynthetic process, methylerythritol 4-phosphate pathway"/>
    <property type="evidence" value="ECO:0007669"/>
    <property type="project" value="UniProtKB-UniRule"/>
</dbReference>
<dbReference type="InterPro" id="IPR003526">
    <property type="entry name" value="MECDP_synthase"/>
</dbReference>
<sequence>MNLKNNIAVIIPAAGSSTRFGGKISKQFIKIGNETVIERSVNKFLEIESVKKVYVAVDQHESLIKSQSFINHPKVTMTFGGSSRSESVYKAVLAVDNDMDTIVIHDAARPWVSQEFINELFLEFTKDQSIHGLYPVISINDSLRMKKDDGLIPVDREDFFSIQTPQIFKKESLEIALNQMIKQNLSFTDESQAMESAGFKIKEIPGERSNLKITFADDIPSNVDNNHRIGRGVDFHRFEPGEGITLGNVFIDCNLSIVAHSDGDIVLHALSDALLGAGGLKDIGYYFPDTDIKNKNLSSVKILEESLRLLKEKNLQPHNIDFVVVCEQPKIQPYVKSLKKSLSSILNIGDDCIGAKATTAEGMGIIGEGNGIAVFAIASLENVQ</sequence>
<keyword evidence="7" id="KW-0548">Nucleotidyltransferase</keyword>
<feature type="domain" description="2-C-methyl-D-erythritol 2,4-cyclodiphosphate synthase" evidence="14">
    <location>
        <begin position="228"/>
        <end position="380"/>
    </location>
</feature>